<dbReference type="PANTHER" id="PTHR21599:SF0">
    <property type="entry name" value="GLYCERATE KINASE"/>
    <property type="match status" value="1"/>
</dbReference>
<dbReference type="RefSeq" id="WP_277534174.1">
    <property type="nucleotide sequence ID" value="NZ_JAPDIA010000007.1"/>
</dbReference>
<keyword evidence="5" id="KW-1185">Reference proteome</keyword>
<dbReference type="SUPFAM" id="SSF110738">
    <property type="entry name" value="Glycerate kinase I"/>
    <property type="match status" value="1"/>
</dbReference>
<evidence type="ECO:0000256" key="1">
    <source>
        <dbReference type="ARBA" id="ARBA00006284"/>
    </source>
</evidence>
<name>A0A9X4QUL4_9BACL</name>
<comment type="caution">
    <text evidence="4">The sequence shown here is derived from an EMBL/GenBank/DDBJ whole genome shotgun (WGS) entry which is preliminary data.</text>
</comment>
<sequence length="241" mass="24261">MRFVIAPDSYKGSLSSREVGSVMAAAIRREIPHAEIDVVPMADGGEGTVEALVGACGGRGEEVAVHGPLEPGATALIGLIEQDGEPVYVIETANICGLPMIPADRRDPYAATSRGLGEAIAHALDRGARRLIVGLGGSAVNDGGMGMLAALGVRFADRGGRTLEGRGGDLLRAAAVDWSGLDPRLAACAITAASDVTSPPDGAGGRLARVRAAKGRDARASGGARRGYARVCGAAGAAGRA</sequence>
<accession>A0A9X4QUL4</accession>
<dbReference type="InterPro" id="IPR018193">
    <property type="entry name" value="Glyc_kinase_flavodox-like_fold"/>
</dbReference>
<dbReference type="InterPro" id="IPR018197">
    <property type="entry name" value="Glycerate_kinase_RE-like"/>
</dbReference>
<proteinExistence type="inferred from homology"/>
<evidence type="ECO:0000313" key="4">
    <source>
        <dbReference type="EMBL" id="MDG0811513.1"/>
    </source>
</evidence>
<reference evidence="4" key="1">
    <citation type="submission" date="2022-10" db="EMBL/GenBank/DDBJ databases">
        <title>Comparative genomic analysis of Cohnella hashimotonis sp. nov., isolated from the International Space Station.</title>
        <authorList>
            <person name="Simpson A."/>
            <person name="Venkateswaran K."/>
        </authorList>
    </citation>
    <scope>NUCLEOTIDE SEQUENCE</scope>
    <source>
        <strain evidence="4">DSM 28161</strain>
    </source>
</reference>
<keyword evidence="2" id="KW-0808">Transferase</keyword>
<dbReference type="Proteomes" id="UP001153404">
    <property type="component" value="Unassembled WGS sequence"/>
</dbReference>
<keyword evidence="3 4" id="KW-0418">Kinase</keyword>
<dbReference type="InterPro" id="IPR036129">
    <property type="entry name" value="Glycerate_kinase_sf"/>
</dbReference>
<gene>
    <name evidence="4" type="ORF">OMP40_20675</name>
</gene>
<evidence type="ECO:0000256" key="2">
    <source>
        <dbReference type="ARBA" id="ARBA00022679"/>
    </source>
</evidence>
<dbReference type="GO" id="GO:0031388">
    <property type="term" value="P:organic acid phosphorylation"/>
    <property type="evidence" value="ECO:0007669"/>
    <property type="project" value="InterPro"/>
</dbReference>
<dbReference type="Gene3D" id="3.40.50.10350">
    <property type="entry name" value="Glycerate kinase, domain 1"/>
    <property type="match status" value="1"/>
</dbReference>
<dbReference type="Pfam" id="PF02595">
    <property type="entry name" value="Gly_kinase"/>
    <property type="match status" value="1"/>
</dbReference>
<evidence type="ECO:0000256" key="3">
    <source>
        <dbReference type="ARBA" id="ARBA00022777"/>
    </source>
</evidence>
<dbReference type="GO" id="GO:0008887">
    <property type="term" value="F:glycerate kinase activity"/>
    <property type="evidence" value="ECO:0007669"/>
    <property type="project" value="InterPro"/>
</dbReference>
<dbReference type="InterPro" id="IPR004381">
    <property type="entry name" value="Glycerate_kinase"/>
</dbReference>
<dbReference type="Gene3D" id="3.90.1510.10">
    <property type="entry name" value="Glycerate kinase, domain 2"/>
    <property type="match status" value="1"/>
</dbReference>
<dbReference type="EMBL" id="JAPDIA010000007">
    <property type="protein sequence ID" value="MDG0811513.1"/>
    <property type="molecule type" value="Genomic_DNA"/>
</dbReference>
<dbReference type="NCBIfam" id="TIGR00045">
    <property type="entry name" value="glycerate kinase"/>
    <property type="match status" value="1"/>
</dbReference>
<dbReference type="AlphaFoldDB" id="A0A9X4QUL4"/>
<comment type="similarity">
    <text evidence="1">Belongs to the glycerate kinase type-1 family.</text>
</comment>
<dbReference type="PANTHER" id="PTHR21599">
    <property type="entry name" value="GLYCERATE KINASE"/>
    <property type="match status" value="1"/>
</dbReference>
<evidence type="ECO:0000313" key="5">
    <source>
        <dbReference type="Proteomes" id="UP001153404"/>
    </source>
</evidence>
<organism evidence="4 5">
    <name type="scientific">Cohnella rhizosphaerae</name>
    <dbReference type="NCBI Taxonomy" id="1457232"/>
    <lineage>
        <taxon>Bacteria</taxon>
        <taxon>Bacillati</taxon>
        <taxon>Bacillota</taxon>
        <taxon>Bacilli</taxon>
        <taxon>Bacillales</taxon>
        <taxon>Paenibacillaceae</taxon>
        <taxon>Cohnella</taxon>
    </lineage>
</organism>
<protein>
    <submittedName>
        <fullName evidence="4">Glycerate kinase</fullName>
    </submittedName>
</protein>